<keyword evidence="2" id="KW-0813">Transport</keyword>
<feature type="transmembrane region" description="Helical" evidence="8">
    <location>
        <begin position="440"/>
        <end position="459"/>
    </location>
</feature>
<keyword evidence="3 8" id="KW-0812">Transmembrane</keyword>
<dbReference type="PANTHER" id="PTHR43791:SF39">
    <property type="entry name" value="TRANSPORTER LIZ1_SEO1, PUTATIVE (AFU_ORTHOLOGUE AFUA_3G00980)-RELATED"/>
    <property type="match status" value="1"/>
</dbReference>
<dbReference type="InterPro" id="IPR036259">
    <property type="entry name" value="MFS_trans_sf"/>
</dbReference>
<feature type="transmembrane region" description="Helical" evidence="8">
    <location>
        <begin position="203"/>
        <end position="224"/>
    </location>
</feature>
<dbReference type="GO" id="GO:0016020">
    <property type="term" value="C:membrane"/>
    <property type="evidence" value="ECO:0007669"/>
    <property type="project" value="UniProtKB-SubCell"/>
</dbReference>
<feature type="transmembrane region" description="Helical" evidence="8">
    <location>
        <begin position="405"/>
        <end position="428"/>
    </location>
</feature>
<evidence type="ECO:0000256" key="5">
    <source>
        <dbReference type="ARBA" id="ARBA00023136"/>
    </source>
</evidence>
<evidence type="ECO:0000256" key="4">
    <source>
        <dbReference type="ARBA" id="ARBA00022989"/>
    </source>
</evidence>
<feature type="transmembrane region" description="Helical" evidence="8">
    <location>
        <begin position="165"/>
        <end position="183"/>
    </location>
</feature>
<gene>
    <name evidence="9" type="ORF">DEBR0S8_00100G</name>
</gene>
<evidence type="ECO:0000256" key="6">
    <source>
        <dbReference type="ARBA" id="ARBA00037968"/>
    </source>
</evidence>
<dbReference type="Gene3D" id="1.20.1250.20">
    <property type="entry name" value="MFS general substrate transporter like domains"/>
    <property type="match status" value="2"/>
</dbReference>
<dbReference type="FunFam" id="1.20.1250.20:FF:000065">
    <property type="entry name" value="Putative MFS pantothenate transporter"/>
    <property type="match status" value="1"/>
</dbReference>
<feature type="region of interest" description="Disordered" evidence="7">
    <location>
        <begin position="472"/>
        <end position="514"/>
    </location>
</feature>
<keyword evidence="5 8" id="KW-0472">Membrane</keyword>
<dbReference type="Proteomes" id="UP000478008">
    <property type="component" value="Unassembled WGS sequence"/>
</dbReference>
<keyword evidence="4 8" id="KW-1133">Transmembrane helix</keyword>
<reference evidence="9 10" key="1">
    <citation type="submission" date="2019-07" db="EMBL/GenBank/DDBJ databases">
        <authorList>
            <person name="Friedrich A."/>
            <person name="Schacherer J."/>
        </authorList>
    </citation>
    <scope>NUCLEOTIDE SEQUENCE [LARGE SCALE GENOMIC DNA]</scope>
</reference>
<dbReference type="SUPFAM" id="SSF103473">
    <property type="entry name" value="MFS general substrate transporter"/>
    <property type="match status" value="1"/>
</dbReference>
<dbReference type="Pfam" id="PF07690">
    <property type="entry name" value="MFS_1"/>
    <property type="match status" value="1"/>
</dbReference>
<evidence type="ECO:0000313" key="9">
    <source>
        <dbReference type="EMBL" id="VUG20368.1"/>
    </source>
</evidence>
<feature type="transmembrane region" description="Helical" evidence="8">
    <location>
        <begin position="346"/>
        <end position="368"/>
    </location>
</feature>
<comment type="subcellular location">
    <subcellularLocation>
        <location evidence="1">Membrane</location>
        <topology evidence="1">Multi-pass membrane protein</topology>
    </subcellularLocation>
</comment>
<evidence type="ECO:0000256" key="1">
    <source>
        <dbReference type="ARBA" id="ARBA00004141"/>
    </source>
</evidence>
<sequence>MEGKAKKGVFHRIGGALWDCLDYPPEQRRIILKLDLTIVLWGSLSSFIKYLDKSNLSNAYNSGMKEYLGIKGNELNYANTGYNIASIIFGLPCAYLMNRYNTRWFILTIEVLWSIITFCFVSIKTPLQMIVLRTILGIVECGHFSAFVFLIGTYYNKREAARRQVILQAFTVLGPMFATYIQAGASSSLDGTDGLDGWQWTFLIDGIVSVFVIICQVIFIPDILDRIKPNRFFSEADIQWLRTRRPPIKHETKPETRWGVIKEQLSWLKQWRVWAFWGFGVCQDIISLSNQSTQFWLKGWNKIKPGSYTVAQFNTLTSPMYAISFMCSVLFGWTSDTWLRGRRWPGIIAAGVWSFAIMLALAIIPVYGSKPVRFFLYYNTDVGQAASGLYWCYSQELFSHNIREAAFVAGGINVCAYIANSIVNNIWFKTANQPYVQTGHYISAVFGLFYIAIALALGLTEKKYVAKFQIGSEKESDEESISAEESTTSQDEGSSKKKDYGVVEISRSQQTEQK</sequence>
<proteinExistence type="inferred from homology"/>
<feature type="transmembrane region" description="Helical" evidence="8">
    <location>
        <begin position="129"/>
        <end position="153"/>
    </location>
</feature>
<protein>
    <submittedName>
        <fullName evidence="9">DEBR0S8_00100g1_1</fullName>
    </submittedName>
</protein>
<feature type="transmembrane region" description="Helical" evidence="8">
    <location>
        <begin position="310"/>
        <end position="334"/>
    </location>
</feature>
<evidence type="ECO:0000256" key="3">
    <source>
        <dbReference type="ARBA" id="ARBA00022692"/>
    </source>
</evidence>
<accession>A0A7D9H4M6</accession>
<evidence type="ECO:0000313" key="10">
    <source>
        <dbReference type="Proteomes" id="UP000478008"/>
    </source>
</evidence>
<dbReference type="EMBL" id="CABFWN010000008">
    <property type="protein sequence ID" value="VUG20368.1"/>
    <property type="molecule type" value="Genomic_DNA"/>
</dbReference>
<organism evidence="9 10">
    <name type="scientific">Dekkera bruxellensis</name>
    <name type="common">Brettanomyces custersii</name>
    <dbReference type="NCBI Taxonomy" id="5007"/>
    <lineage>
        <taxon>Eukaryota</taxon>
        <taxon>Fungi</taxon>
        <taxon>Dikarya</taxon>
        <taxon>Ascomycota</taxon>
        <taxon>Saccharomycotina</taxon>
        <taxon>Pichiomycetes</taxon>
        <taxon>Pichiales</taxon>
        <taxon>Pichiaceae</taxon>
        <taxon>Brettanomyces</taxon>
    </lineage>
</organism>
<comment type="similarity">
    <text evidence="6">Belongs to the major facilitator superfamily. Allantoate permease family.</text>
</comment>
<evidence type="ECO:0000256" key="8">
    <source>
        <dbReference type="SAM" id="Phobius"/>
    </source>
</evidence>
<evidence type="ECO:0000256" key="2">
    <source>
        <dbReference type="ARBA" id="ARBA00022448"/>
    </source>
</evidence>
<feature type="transmembrane region" description="Helical" evidence="8">
    <location>
        <begin position="104"/>
        <end position="123"/>
    </location>
</feature>
<name>A0A7D9H4M6_DEKBR</name>
<evidence type="ECO:0000256" key="7">
    <source>
        <dbReference type="SAM" id="MobiDB-lite"/>
    </source>
</evidence>
<dbReference type="GO" id="GO:0022857">
    <property type="term" value="F:transmembrane transporter activity"/>
    <property type="evidence" value="ECO:0007669"/>
    <property type="project" value="InterPro"/>
</dbReference>
<dbReference type="PANTHER" id="PTHR43791">
    <property type="entry name" value="PERMEASE-RELATED"/>
    <property type="match status" value="1"/>
</dbReference>
<keyword evidence="10" id="KW-1185">Reference proteome</keyword>
<dbReference type="InterPro" id="IPR011701">
    <property type="entry name" value="MFS"/>
</dbReference>
<dbReference type="AlphaFoldDB" id="A0A7D9H4M6"/>